<gene>
    <name evidence="1" type="ORF">JOC54_000864</name>
</gene>
<dbReference type="RefSeq" id="WP_204464664.1">
    <property type="nucleotide sequence ID" value="NZ_JAFBCV010000002.1"/>
</dbReference>
<evidence type="ECO:0008006" key="3">
    <source>
        <dbReference type="Google" id="ProtNLM"/>
    </source>
</evidence>
<evidence type="ECO:0000313" key="2">
    <source>
        <dbReference type="Proteomes" id="UP001179280"/>
    </source>
</evidence>
<name>A0ABS2SQ29_9BACI</name>
<accession>A0ABS2SQ29</accession>
<evidence type="ECO:0000313" key="1">
    <source>
        <dbReference type="EMBL" id="MBM7837633.1"/>
    </source>
</evidence>
<organism evidence="1 2">
    <name type="scientific">Shouchella xiaoxiensis</name>
    <dbReference type="NCBI Taxonomy" id="766895"/>
    <lineage>
        <taxon>Bacteria</taxon>
        <taxon>Bacillati</taxon>
        <taxon>Bacillota</taxon>
        <taxon>Bacilli</taxon>
        <taxon>Bacillales</taxon>
        <taxon>Bacillaceae</taxon>
        <taxon>Shouchella</taxon>
    </lineage>
</organism>
<comment type="caution">
    <text evidence="1">The sequence shown here is derived from an EMBL/GenBank/DDBJ whole genome shotgun (WGS) entry which is preliminary data.</text>
</comment>
<protein>
    <recommendedName>
        <fullName evidence="3">Zorya protein ZorC EH domain-containing protein</fullName>
    </recommendedName>
</protein>
<proteinExistence type="predicted"/>
<sequence length="357" mass="41133">MEPVQINHWQKDAVIRGLVNKRFPRQDLVQLLIGHSMVTAKLTASLDLGKTYWFQIEQTGLTPALHVLTTGATYTHLLDCWGVRPNRFVLTLLTLFEQIQCPFSEAMIKEAQEIQKQDNLSLAEWVSILSFIKTKHLPLTSASLKGTVALNNNDETIAQVLSVIMKKENEDAWSFVKACIHTMNARETELFQQVYPFTIQSLTSLSYVQQELVTELRKMREKVNVNQAYNELFSKLELMLLIPNAFHESHYCFVSKWGTDWVVHFTNEGEKKEIVMIHLQGFVSMFGYLSILIRLKENQLFLAVRSKEDEPSWFSAKQKGYERKLAEQGFVLTSCKWIKQVIETPLGTNRTGVDMRL</sequence>
<keyword evidence="2" id="KW-1185">Reference proteome</keyword>
<dbReference type="EMBL" id="JAFBCV010000002">
    <property type="protein sequence ID" value="MBM7837633.1"/>
    <property type="molecule type" value="Genomic_DNA"/>
</dbReference>
<reference evidence="1" key="1">
    <citation type="submission" date="2021-01" db="EMBL/GenBank/DDBJ databases">
        <title>Genomic Encyclopedia of Type Strains, Phase IV (KMG-IV): sequencing the most valuable type-strain genomes for metagenomic binning, comparative biology and taxonomic classification.</title>
        <authorList>
            <person name="Goeker M."/>
        </authorList>
    </citation>
    <scope>NUCLEOTIDE SEQUENCE</scope>
    <source>
        <strain evidence="1">DSM 21943</strain>
    </source>
</reference>
<dbReference type="Proteomes" id="UP001179280">
    <property type="component" value="Unassembled WGS sequence"/>
</dbReference>